<comment type="caution">
    <text evidence="2">The sequence shown here is derived from an EMBL/GenBank/DDBJ whole genome shotgun (WGS) entry which is preliminary data.</text>
</comment>
<keyword evidence="3" id="KW-1185">Reference proteome</keyword>
<evidence type="ECO:0000313" key="3">
    <source>
        <dbReference type="Proteomes" id="UP000298030"/>
    </source>
</evidence>
<name>A0A4Y7THQ7_COPMI</name>
<sequence>MHYRVALCLDGKTISSGKALERRIIKKADGCTASTPRYFEGQREENGLRPFKFASVRLTDDDSHMTDVSKLGDLVVTVFAYKDTKTERVRTSKQKSTKAAPQASLGDTVVHERAKKGLTSCVQFGELRAQPGSSTRKGKPKTTKTVAINVTELGRITFKYRQMGEYLRFSHLA</sequence>
<dbReference type="Proteomes" id="UP000298030">
    <property type="component" value="Unassembled WGS sequence"/>
</dbReference>
<dbReference type="Pfam" id="PF25534">
    <property type="entry name" value="DUF7918"/>
    <property type="match status" value="1"/>
</dbReference>
<dbReference type="InterPro" id="IPR057678">
    <property type="entry name" value="DUF7918"/>
</dbReference>
<reference evidence="2 3" key="1">
    <citation type="journal article" date="2019" name="Nat. Ecol. Evol.">
        <title>Megaphylogeny resolves global patterns of mushroom evolution.</title>
        <authorList>
            <person name="Varga T."/>
            <person name="Krizsan K."/>
            <person name="Foldi C."/>
            <person name="Dima B."/>
            <person name="Sanchez-Garcia M."/>
            <person name="Sanchez-Ramirez S."/>
            <person name="Szollosi G.J."/>
            <person name="Szarkandi J.G."/>
            <person name="Papp V."/>
            <person name="Albert L."/>
            <person name="Andreopoulos W."/>
            <person name="Angelini C."/>
            <person name="Antonin V."/>
            <person name="Barry K.W."/>
            <person name="Bougher N.L."/>
            <person name="Buchanan P."/>
            <person name="Buyck B."/>
            <person name="Bense V."/>
            <person name="Catcheside P."/>
            <person name="Chovatia M."/>
            <person name="Cooper J."/>
            <person name="Damon W."/>
            <person name="Desjardin D."/>
            <person name="Finy P."/>
            <person name="Geml J."/>
            <person name="Haridas S."/>
            <person name="Hughes K."/>
            <person name="Justo A."/>
            <person name="Karasinski D."/>
            <person name="Kautmanova I."/>
            <person name="Kiss B."/>
            <person name="Kocsube S."/>
            <person name="Kotiranta H."/>
            <person name="LaButti K.M."/>
            <person name="Lechner B.E."/>
            <person name="Liimatainen K."/>
            <person name="Lipzen A."/>
            <person name="Lukacs Z."/>
            <person name="Mihaltcheva S."/>
            <person name="Morgado L.N."/>
            <person name="Niskanen T."/>
            <person name="Noordeloos M.E."/>
            <person name="Ohm R.A."/>
            <person name="Ortiz-Santana B."/>
            <person name="Ovrebo C."/>
            <person name="Racz N."/>
            <person name="Riley R."/>
            <person name="Savchenko A."/>
            <person name="Shiryaev A."/>
            <person name="Soop K."/>
            <person name="Spirin V."/>
            <person name="Szebenyi C."/>
            <person name="Tomsovsky M."/>
            <person name="Tulloss R.E."/>
            <person name="Uehling J."/>
            <person name="Grigoriev I.V."/>
            <person name="Vagvolgyi C."/>
            <person name="Papp T."/>
            <person name="Martin F.M."/>
            <person name="Miettinen O."/>
            <person name="Hibbett D.S."/>
            <person name="Nagy L.G."/>
        </authorList>
    </citation>
    <scope>NUCLEOTIDE SEQUENCE [LARGE SCALE GENOMIC DNA]</scope>
    <source>
        <strain evidence="2 3">FP101781</strain>
    </source>
</reference>
<evidence type="ECO:0000313" key="2">
    <source>
        <dbReference type="EMBL" id="TEB33458.1"/>
    </source>
</evidence>
<dbReference type="EMBL" id="QPFP01000012">
    <property type="protein sequence ID" value="TEB33458.1"/>
    <property type="molecule type" value="Genomic_DNA"/>
</dbReference>
<dbReference type="AlphaFoldDB" id="A0A4Y7THQ7"/>
<accession>A0A4Y7THQ7</accession>
<organism evidence="2 3">
    <name type="scientific">Coprinellus micaceus</name>
    <name type="common">Glistening ink-cap mushroom</name>
    <name type="synonym">Coprinus micaceus</name>
    <dbReference type="NCBI Taxonomy" id="71717"/>
    <lineage>
        <taxon>Eukaryota</taxon>
        <taxon>Fungi</taxon>
        <taxon>Dikarya</taxon>
        <taxon>Basidiomycota</taxon>
        <taxon>Agaricomycotina</taxon>
        <taxon>Agaricomycetes</taxon>
        <taxon>Agaricomycetidae</taxon>
        <taxon>Agaricales</taxon>
        <taxon>Agaricineae</taxon>
        <taxon>Psathyrellaceae</taxon>
        <taxon>Coprinellus</taxon>
    </lineage>
</organism>
<dbReference type="OrthoDB" id="3364132at2759"/>
<proteinExistence type="predicted"/>
<feature type="domain" description="DUF7918" evidence="1">
    <location>
        <begin position="3"/>
        <end position="162"/>
    </location>
</feature>
<evidence type="ECO:0000259" key="1">
    <source>
        <dbReference type="Pfam" id="PF25534"/>
    </source>
</evidence>
<protein>
    <recommendedName>
        <fullName evidence="1">DUF7918 domain-containing protein</fullName>
    </recommendedName>
</protein>
<gene>
    <name evidence="2" type="ORF">FA13DRAFT_154336</name>
</gene>